<dbReference type="GO" id="GO:0016020">
    <property type="term" value="C:membrane"/>
    <property type="evidence" value="ECO:0007669"/>
    <property type="project" value="UniProtKB-SubCell"/>
</dbReference>
<dbReference type="InterPro" id="IPR045265">
    <property type="entry name" value="AIR12_DOMON"/>
</dbReference>
<accession>A0A834H9Z6</accession>
<gene>
    <name evidence="7" type="ORF">RHSIM_Rhsim02G0102700</name>
</gene>
<dbReference type="EMBL" id="WJXA01000002">
    <property type="protein sequence ID" value="KAF7150616.1"/>
    <property type="molecule type" value="Genomic_DNA"/>
</dbReference>
<evidence type="ECO:0000256" key="1">
    <source>
        <dbReference type="ARBA" id="ARBA00004370"/>
    </source>
</evidence>
<evidence type="ECO:0000259" key="6">
    <source>
        <dbReference type="PROSITE" id="PS50836"/>
    </source>
</evidence>
<protein>
    <recommendedName>
        <fullName evidence="6">DOMON domain-containing protein</fullName>
    </recommendedName>
</protein>
<sequence length="399" mass="43381">MPLEGISLPLVAEALAARERILFVSMLGLSRIQLEGDSLNLIRMIKEEQIIHQDMIYAFAEAHWIPVAEGLNWMFKQAEAHGLISGLEFEIDGLKITHLQNADDTLIFCKATLEDIQMVKRLLLELLKSEPGKDSESLILKFFGGNQCGSKDMSPEKAIITFSSCAPTLYLYGSNCWLGTMFVAIQANVHAVTETGVSALSPDQFFLAPSLTLSVASGSLCSDSVFPNNQVFASCTDLPNLDSFLHWTYTPSSSTLRIAYCHSQVSSSTWVAWGINPTSKGMIGTQVIVAYQKPDGTFTSPVDSYGTRLQEGNLTFPVSDLSAMLLDNEMVIFATIELPENTTSINHVWQDGPVSGDNLGMHGVSGNHLQSMGNLNLSSGQGFGSHGGNSKTKLKIVSY</sequence>
<evidence type="ECO:0000256" key="3">
    <source>
        <dbReference type="ARBA" id="ARBA00022729"/>
    </source>
</evidence>
<dbReference type="AlphaFoldDB" id="A0A834H9Z6"/>
<dbReference type="InterPro" id="IPR005018">
    <property type="entry name" value="DOMON_domain"/>
</dbReference>
<reference evidence="7" key="1">
    <citation type="submission" date="2019-11" db="EMBL/GenBank/DDBJ databases">
        <authorList>
            <person name="Liu Y."/>
            <person name="Hou J."/>
            <person name="Li T.-Q."/>
            <person name="Guan C.-H."/>
            <person name="Wu X."/>
            <person name="Wu H.-Z."/>
            <person name="Ling F."/>
            <person name="Zhang R."/>
            <person name="Shi X.-G."/>
            <person name="Ren J.-P."/>
            <person name="Chen E.-F."/>
            <person name="Sun J.-M."/>
        </authorList>
    </citation>
    <scope>NUCLEOTIDE SEQUENCE</scope>
    <source>
        <strain evidence="7">Adult_tree_wgs_1</strain>
        <tissue evidence="7">Leaves</tissue>
    </source>
</reference>
<keyword evidence="4" id="KW-0249">Electron transport</keyword>
<comment type="caution">
    <text evidence="7">The sequence shown here is derived from an EMBL/GenBank/DDBJ whole genome shotgun (WGS) entry which is preliminary data.</text>
</comment>
<name>A0A834H9Z6_RHOSS</name>
<evidence type="ECO:0000256" key="2">
    <source>
        <dbReference type="ARBA" id="ARBA00022448"/>
    </source>
</evidence>
<keyword evidence="5" id="KW-0472">Membrane</keyword>
<evidence type="ECO:0000313" key="7">
    <source>
        <dbReference type="EMBL" id="KAF7150616.1"/>
    </source>
</evidence>
<dbReference type="Pfam" id="PF04526">
    <property type="entry name" value="DUF568"/>
    <property type="match status" value="1"/>
</dbReference>
<dbReference type="OrthoDB" id="2419613at2759"/>
<dbReference type="PANTHER" id="PTHR23130:SF167">
    <property type="entry name" value="CYTOCHROME B561 AND DOMON DOMAIN-CONTAINING PROTEIN"/>
    <property type="match status" value="1"/>
</dbReference>
<evidence type="ECO:0000256" key="5">
    <source>
        <dbReference type="ARBA" id="ARBA00023136"/>
    </source>
</evidence>
<feature type="domain" description="DOMON" evidence="6">
    <location>
        <begin position="241"/>
        <end position="352"/>
    </location>
</feature>
<evidence type="ECO:0000256" key="4">
    <source>
        <dbReference type="ARBA" id="ARBA00022982"/>
    </source>
</evidence>
<keyword evidence="2" id="KW-0813">Transport</keyword>
<dbReference type="PANTHER" id="PTHR23130">
    <property type="entry name" value="CYTOCHROME B561 AND DOMON DOMAIN-CONTAINING PROTEIN"/>
    <property type="match status" value="1"/>
</dbReference>
<dbReference type="PROSITE" id="PS50836">
    <property type="entry name" value="DOMON"/>
    <property type="match status" value="1"/>
</dbReference>
<evidence type="ECO:0000313" key="8">
    <source>
        <dbReference type="Proteomes" id="UP000626092"/>
    </source>
</evidence>
<organism evidence="7 8">
    <name type="scientific">Rhododendron simsii</name>
    <name type="common">Sims's rhododendron</name>
    <dbReference type="NCBI Taxonomy" id="118357"/>
    <lineage>
        <taxon>Eukaryota</taxon>
        <taxon>Viridiplantae</taxon>
        <taxon>Streptophyta</taxon>
        <taxon>Embryophyta</taxon>
        <taxon>Tracheophyta</taxon>
        <taxon>Spermatophyta</taxon>
        <taxon>Magnoliopsida</taxon>
        <taxon>eudicotyledons</taxon>
        <taxon>Gunneridae</taxon>
        <taxon>Pentapetalae</taxon>
        <taxon>asterids</taxon>
        <taxon>Ericales</taxon>
        <taxon>Ericaceae</taxon>
        <taxon>Ericoideae</taxon>
        <taxon>Rhodoreae</taxon>
        <taxon>Rhododendron</taxon>
    </lineage>
</organism>
<dbReference type="CDD" id="cd09629">
    <property type="entry name" value="DOMON_CIL1_like"/>
    <property type="match status" value="1"/>
</dbReference>
<comment type="subcellular location">
    <subcellularLocation>
        <location evidence="1">Membrane</location>
    </subcellularLocation>
</comment>
<proteinExistence type="predicted"/>
<keyword evidence="8" id="KW-1185">Reference proteome</keyword>
<dbReference type="Proteomes" id="UP000626092">
    <property type="component" value="Unassembled WGS sequence"/>
</dbReference>
<keyword evidence="3" id="KW-0732">Signal</keyword>